<dbReference type="Gene3D" id="1.10.357.10">
    <property type="entry name" value="Tetracycline Repressor, domain 2"/>
    <property type="match status" value="1"/>
</dbReference>
<accession>A0A2S6GDE8</accession>
<evidence type="ECO:0000256" key="2">
    <source>
        <dbReference type="ARBA" id="ARBA00023125"/>
    </source>
</evidence>
<evidence type="ECO:0000256" key="3">
    <source>
        <dbReference type="ARBA" id="ARBA00023163"/>
    </source>
</evidence>
<dbReference type="InterPro" id="IPR036271">
    <property type="entry name" value="Tet_transcr_reg_TetR-rel_C_sf"/>
</dbReference>
<evidence type="ECO:0000256" key="4">
    <source>
        <dbReference type="PROSITE-ProRule" id="PRU00335"/>
    </source>
</evidence>
<dbReference type="Gene3D" id="1.10.10.60">
    <property type="entry name" value="Homeodomain-like"/>
    <property type="match status" value="1"/>
</dbReference>
<comment type="caution">
    <text evidence="6">The sequence shown here is derived from an EMBL/GenBank/DDBJ whole genome shotgun (WGS) entry which is preliminary data.</text>
</comment>
<dbReference type="Pfam" id="PF00440">
    <property type="entry name" value="TetR_N"/>
    <property type="match status" value="1"/>
</dbReference>
<dbReference type="OrthoDB" id="9805134at2"/>
<dbReference type="GO" id="GO:0003677">
    <property type="term" value="F:DNA binding"/>
    <property type="evidence" value="ECO:0007669"/>
    <property type="project" value="UniProtKB-UniRule"/>
</dbReference>
<dbReference type="Proteomes" id="UP000239203">
    <property type="component" value="Unassembled WGS sequence"/>
</dbReference>
<dbReference type="SUPFAM" id="SSF48498">
    <property type="entry name" value="Tetracyclin repressor-like, C-terminal domain"/>
    <property type="match status" value="1"/>
</dbReference>
<dbReference type="InterPro" id="IPR001647">
    <property type="entry name" value="HTH_TetR"/>
</dbReference>
<feature type="domain" description="HTH tetR-type" evidence="5">
    <location>
        <begin position="9"/>
        <end position="69"/>
    </location>
</feature>
<keyword evidence="2 4" id="KW-0238">DNA-binding</keyword>
<dbReference type="EMBL" id="PTIX01000030">
    <property type="protein sequence ID" value="PPK63253.1"/>
    <property type="molecule type" value="Genomic_DNA"/>
</dbReference>
<dbReference type="InterPro" id="IPR009057">
    <property type="entry name" value="Homeodomain-like_sf"/>
</dbReference>
<evidence type="ECO:0000313" key="7">
    <source>
        <dbReference type="Proteomes" id="UP000239203"/>
    </source>
</evidence>
<proteinExistence type="predicted"/>
<feature type="DNA-binding region" description="H-T-H motif" evidence="4">
    <location>
        <begin position="32"/>
        <end position="51"/>
    </location>
</feature>
<dbReference type="PRINTS" id="PR00455">
    <property type="entry name" value="HTHTETR"/>
</dbReference>
<evidence type="ECO:0000259" key="5">
    <source>
        <dbReference type="PROSITE" id="PS50977"/>
    </source>
</evidence>
<dbReference type="InterPro" id="IPR011075">
    <property type="entry name" value="TetR_C"/>
</dbReference>
<evidence type="ECO:0000313" key="6">
    <source>
        <dbReference type="EMBL" id="PPK63253.1"/>
    </source>
</evidence>
<keyword evidence="7" id="KW-1185">Reference proteome</keyword>
<protein>
    <submittedName>
        <fullName evidence="6">AcrR family transcriptional regulator</fullName>
    </submittedName>
</protein>
<keyword evidence="3" id="KW-0804">Transcription</keyword>
<name>A0A2S6GDE8_9PSEU</name>
<sequence length="197" mass="21703">MPGPGRPRAFDRDAALRTAMRLFWDRGYEAVSITDLTAAMGIGTRSLYTAFGSKEQLFREAVALYSSGSGTEGFCDLPTARETFESWLRDRADGYTRVDRPRGCMVVMAATNTSADNDAVRDLLAQMRNRDREMLTARLERAKRTGEVAEHVDARAVASFYLSLIYGMSTQAKDGYTAADLAAVVDTAITAWPHLVT</sequence>
<dbReference type="Pfam" id="PF16925">
    <property type="entry name" value="TetR_C_13"/>
    <property type="match status" value="1"/>
</dbReference>
<organism evidence="6 7">
    <name type="scientific">Actinokineospora auranticolor</name>
    <dbReference type="NCBI Taxonomy" id="155976"/>
    <lineage>
        <taxon>Bacteria</taxon>
        <taxon>Bacillati</taxon>
        <taxon>Actinomycetota</taxon>
        <taxon>Actinomycetes</taxon>
        <taxon>Pseudonocardiales</taxon>
        <taxon>Pseudonocardiaceae</taxon>
        <taxon>Actinokineospora</taxon>
    </lineage>
</organism>
<dbReference type="InterPro" id="IPR023772">
    <property type="entry name" value="DNA-bd_HTH_TetR-type_CS"/>
</dbReference>
<dbReference type="PROSITE" id="PS50977">
    <property type="entry name" value="HTH_TETR_2"/>
    <property type="match status" value="1"/>
</dbReference>
<keyword evidence="1" id="KW-0805">Transcription regulation</keyword>
<evidence type="ECO:0000256" key="1">
    <source>
        <dbReference type="ARBA" id="ARBA00023015"/>
    </source>
</evidence>
<gene>
    <name evidence="6" type="ORF">CLV40_13045</name>
</gene>
<dbReference type="PANTHER" id="PTHR47506">
    <property type="entry name" value="TRANSCRIPTIONAL REGULATORY PROTEIN"/>
    <property type="match status" value="1"/>
</dbReference>
<dbReference type="SUPFAM" id="SSF46689">
    <property type="entry name" value="Homeodomain-like"/>
    <property type="match status" value="1"/>
</dbReference>
<dbReference type="PROSITE" id="PS01081">
    <property type="entry name" value="HTH_TETR_1"/>
    <property type="match status" value="1"/>
</dbReference>
<dbReference type="RefSeq" id="WP_104482902.1">
    <property type="nucleotide sequence ID" value="NZ_CP154825.1"/>
</dbReference>
<dbReference type="PANTHER" id="PTHR47506:SF1">
    <property type="entry name" value="HTH-TYPE TRANSCRIPTIONAL REGULATOR YJDC"/>
    <property type="match status" value="1"/>
</dbReference>
<reference evidence="6 7" key="1">
    <citation type="submission" date="2018-02" db="EMBL/GenBank/DDBJ databases">
        <title>Genomic Encyclopedia of Archaeal and Bacterial Type Strains, Phase II (KMG-II): from individual species to whole genera.</title>
        <authorList>
            <person name="Goeker M."/>
        </authorList>
    </citation>
    <scope>NUCLEOTIDE SEQUENCE [LARGE SCALE GENOMIC DNA]</scope>
    <source>
        <strain evidence="6 7">YU 961-1</strain>
    </source>
</reference>
<dbReference type="AlphaFoldDB" id="A0A2S6GDE8"/>